<keyword evidence="2" id="KW-0808">Transferase</keyword>
<feature type="transmembrane region" description="Helical" evidence="1">
    <location>
        <begin position="100"/>
        <end position="119"/>
    </location>
</feature>
<dbReference type="GO" id="GO:0016746">
    <property type="term" value="F:acyltransferase activity"/>
    <property type="evidence" value="ECO:0007669"/>
    <property type="project" value="UniProtKB-KW"/>
</dbReference>
<sequence>MGLGAFLLFLVGGAAVFLGLEFVLRKWLKVEKVKLSETEGKKIERWGRGLILVVGLCFLPFALSGSPWRMLWFWIVYWVVFSFFQAFLQWKYAKESREYILTLVFLPFFIIFLLLITFWSENSPG</sequence>
<dbReference type="RefSeq" id="WP_135501925.1">
    <property type="nucleotide sequence ID" value="NZ_JACHHE010000004.1"/>
</dbReference>
<keyword evidence="1" id="KW-1133">Transmembrane helix</keyword>
<name>A0A7W8FS62_9BACL</name>
<organism evidence="2 3">
    <name type="scientific">Planococcus koreensis</name>
    <dbReference type="NCBI Taxonomy" id="112331"/>
    <lineage>
        <taxon>Bacteria</taxon>
        <taxon>Bacillati</taxon>
        <taxon>Bacillota</taxon>
        <taxon>Bacilli</taxon>
        <taxon>Bacillales</taxon>
        <taxon>Caryophanaceae</taxon>
        <taxon>Planococcus</taxon>
    </lineage>
</organism>
<dbReference type="EMBL" id="JACHHE010000004">
    <property type="protein sequence ID" value="MBB5180219.1"/>
    <property type="molecule type" value="Genomic_DNA"/>
</dbReference>
<protein>
    <submittedName>
        <fullName evidence="2">1-acyl-sn-glycerol-3-phosphate acyltransferase</fullName>
    </submittedName>
</protein>
<dbReference type="OrthoDB" id="2626526at2"/>
<feature type="transmembrane region" description="Helical" evidence="1">
    <location>
        <begin position="45"/>
        <end position="65"/>
    </location>
</feature>
<gene>
    <name evidence="2" type="ORF">HNQ44_001647</name>
</gene>
<dbReference type="AlphaFoldDB" id="A0A7W8FS62"/>
<dbReference type="Proteomes" id="UP000525923">
    <property type="component" value="Unassembled WGS sequence"/>
</dbReference>
<proteinExistence type="predicted"/>
<dbReference type="Pfam" id="PF13789">
    <property type="entry name" value="DUF4181"/>
    <property type="match status" value="1"/>
</dbReference>
<keyword evidence="1" id="KW-0812">Transmembrane</keyword>
<evidence type="ECO:0000313" key="2">
    <source>
        <dbReference type="EMBL" id="MBB5180219.1"/>
    </source>
</evidence>
<keyword evidence="2" id="KW-0012">Acyltransferase</keyword>
<reference evidence="2 3" key="1">
    <citation type="submission" date="2020-08" db="EMBL/GenBank/DDBJ databases">
        <title>Genomic Encyclopedia of Type Strains, Phase IV (KMG-IV): sequencing the most valuable type-strain genomes for metagenomic binning, comparative biology and taxonomic classification.</title>
        <authorList>
            <person name="Goeker M."/>
        </authorList>
    </citation>
    <scope>NUCLEOTIDE SEQUENCE [LARGE SCALE GENOMIC DNA]</scope>
    <source>
        <strain evidence="2 3">DSM 15895</strain>
    </source>
</reference>
<feature type="transmembrane region" description="Helical" evidence="1">
    <location>
        <begin position="71"/>
        <end position="88"/>
    </location>
</feature>
<dbReference type="InterPro" id="IPR025441">
    <property type="entry name" value="DUF4181"/>
</dbReference>
<evidence type="ECO:0000256" key="1">
    <source>
        <dbReference type="SAM" id="Phobius"/>
    </source>
</evidence>
<comment type="caution">
    <text evidence="2">The sequence shown here is derived from an EMBL/GenBank/DDBJ whole genome shotgun (WGS) entry which is preliminary data.</text>
</comment>
<evidence type="ECO:0000313" key="3">
    <source>
        <dbReference type="Proteomes" id="UP000525923"/>
    </source>
</evidence>
<feature type="transmembrane region" description="Helical" evidence="1">
    <location>
        <begin position="6"/>
        <end position="24"/>
    </location>
</feature>
<keyword evidence="1" id="KW-0472">Membrane</keyword>
<accession>A0A7W8FS62</accession>
<keyword evidence="3" id="KW-1185">Reference proteome</keyword>